<accession>A0A099JUQ7</accession>
<keyword evidence="1" id="KW-0812">Transmembrane</keyword>
<feature type="transmembrane region" description="Helical" evidence="1">
    <location>
        <begin position="88"/>
        <end position="113"/>
    </location>
</feature>
<comment type="caution">
    <text evidence="2">The sequence shown here is derived from an EMBL/GenBank/DDBJ whole genome shotgun (WGS) entry which is preliminary data.</text>
</comment>
<evidence type="ECO:0000313" key="3">
    <source>
        <dbReference type="Proteomes" id="UP000029864"/>
    </source>
</evidence>
<evidence type="ECO:0000256" key="1">
    <source>
        <dbReference type="SAM" id="Phobius"/>
    </source>
</evidence>
<feature type="transmembrane region" description="Helical" evidence="1">
    <location>
        <begin position="35"/>
        <end position="57"/>
    </location>
</feature>
<gene>
    <name evidence="2" type="ORF">GY21_01740</name>
</gene>
<dbReference type="Pfam" id="PF19608">
    <property type="entry name" value="DUF6113"/>
    <property type="match status" value="1"/>
</dbReference>
<organism evidence="2 3">
    <name type="scientific">Cryobacterium roopkundense</name>
    <dbReference type="NCBI Taxonomy" id="1001240"/>
    <lineage>
        <taxon>Bacteria</taxon>
        <taxon>Bacillati</taxon>
        <taxon>Actinomycetota</taxon>
        <taxon>Actinomycetes</taxon>
        <taxon>Micrococcales</taxon>
        <taxon>Microbacteriaceae</taxon>
        <taxon>Cryobacterium</taxon>
    </lineage>
</organism>
<protein>
    <recommendedName>
        <fullName evidence="4">Histidinol dehydrogenase</fullName>
    </recommendedName>
</protein>
<evidence type="ECO:0000313" key="2">
    <source>
        <dbReference type="EMBL" id="KGJ81113.1"/>
    </source>
</evidence>
<keyword evidence="1" id="KW-1133">Transmembrane helix</keyword>
<reference evidence="2 3" key="1">
    <citation type="submission" date="2014-08" db="EMBL/GenBank/DDBJ databases">
        <authorList>
            <person name="Sisinthy S."/>
        </authorList>
    </citation>
    <scope>NUCLEOTIDE SEQUENCE [LARGE SCALE GENOMIC DNA]</scope>
    <source>
        <strain evidence="2 3">RuG17</strain>
    </source>
</reference>
<keyword evidence="1" id="KW-0472">Membrane</keyword>
<evidence type="ECO:0008006" key="4">
    <source>
        <dbReference type="Google" id="ProtNLM"/>
    </source>
</evidence>
<dbReference type="AlphaFoldDB" id="A0A099JUQ7"/>
<proteinExistence type="predicted"/>
<dbReference type="STRING" id="1001240.GY21_01740"/>
<sequence>MLNRVLAGVLGVLAGVTFGVLGTLAHQSAAVIGPVTIPVGLILALVAVSALLVGLRLVLGNRTVALLAATGLLITIFLLSLRGAGGSVLVPAGLTGTLWTVVPALVAALVLAWPKIPTRR</sequence>
<feature type="transmembrane region" description="Helical" evidence="1">
    <location>
        <begin position="64"/>
        <end position="82"/>
    </location>
</feature>
<dbReference type="InterPro" id="IPR046095">
    <property type="entry name" value="DUF6113"/>
</dbReference>
<name>A0A099JUQ7_9MICO</name>
<dbReference type="EMBL" id="JPXF01000004">
    <property type="protein sequence ID" value="KGJ81113.1"/>
    <property type="molecule type" value="Genomic_DNA"/>
</dbReference>
<dbReference type="Proteomes" id="UP000029864">
    <property type="component" value="Unassembled WGS sequence"/>
</dbReference>
<dbReference type="eggNOG" id="COG2120">
    <property type="taxonomic scope" value="Bacteria"/>
</dbReference>
<keyword evidence="3" id="KW-1185">Reference proteome</keyword>